<dbReference type="InterPro" id="IPR007730">
    <property type="entry name" value="SPOR-like_dom"/>
</dbReference>
<dbReference type="Pfam" id="PF05036">
    <property type="entry name" value="SPOR"/>
    <property type="match status" value="1"/>
</dbReference>
<dbReference type="SUPFAM" id="SSF50685">
    <property type="entry name" value="Barwin-like endoglucanases"/>
    <property type="match status" value="1"/>
</dbReference>
<comment type="similarity">
    <text evidence="4 5">Belongs to the RlpA family.</text>
</comment>
<dbReference type="InterPro" id="IPR009009">
    <property type="entry name" value="RlpA-like_DPBB"/>
</dbReference>
<dbReference type="SUPFAM" id="SSF110997">
    <property type="entry name" value="Sporulation related repeat"/>
    <property type="match status" value="1"/>
</dbReference>
<evidence type="ECO:0000256" key="5">
    <source>
        <dbReference type="RuleBase" id="RU003495"/>
    </source>
</evidence>
<keyword evidence="4" id="KW-1003">Cell membrane</keyword>
<feature type="chain" id="PRO_5037965746" description="Endolytic peptidoglycan transglycosylase RlpA" evidence="7">
    <location>
        <begin position="24"/>
        <end position="267"/>
    </location>
</feature>
<dbReference type="Gene3D" id="3.30.70.1070">
    <property type="entry name" value="Sporulation related repeat"/>
    <property type="match status" value="1"/>
</dbReference>
<organism evidence="9 10">
    <name type="scientific">Kordiimonas sediminis</name>
    <dbReference type="NCBI Taxonomy" id="1735581"/>
    <lineage>
        <taxon>Bacteria</taxon>
        <taxon>Pseudomonadati</taxon>
        <taxon>Pseudomonadota</taxon>
        <taxon>Alphaproteobacteria</taxon>
        <taxon>Kordiimonadales</taxon>
        <taxon>Kordiimonadaceae</taxon>
        <taxon>Kordiimonas</taxon>
    </lineage>
</organism>
<dbReference type="InterPro" id="IPR012997">
    <property type="entry name" value="RplA"/>
</dbReference>
<dbReference type="CDD" id="cd22268">
    <property type="entry name" value="DPBB_RlpA-like"/>
    <property type="match status" value="1"/>
</dbReference>
<evidence type="ECO:0000256" key="7">
    <source>
        <dbReference type="SAM" id="SignalP"/>
    </source>
</evidence>
<feature type="signal peptide" evidence="7">
    <location>
        <begin position="1"/>
        <end position="23"/>
    </location>
</feature>
<dbReference type="InterPro" id="IPR036680">
    <property type="entry name" value="SPOR-like_sf"/>
</dbReference>
<keyword evidence="2 4" id="KW-0456">Lyase</keyword>
<keyword evidence="10" id="KW-1185">Reference proteome</keyword>
<evidence type="ECO:0000259" key="8">
    <source>
        <dbReference type="PROSITE" id="PS51724"/>
    </source>
</evidence>
<dbReference type="InterPro" id="IPR034718">
    <property type="entry name" value="RlpA"/>
</dbReference>
<dbReference type="Proteomes" id="UP000630923">
    <property type="component" value="Unassembled WGS sequence"/>
</dbReference>
<keyword evidence="3 4" id="KW-0961">Cell wall biogenesis/degradation</keyword>
<reference evidence="9" key="2">
    <citation type="submission" date="2020-09" db="EMBL/GenBank/DDBJ databases">
        <authorList>
            <person name="Sun Q."/>
            <person name="Kim S."/>
        </authorList>
    </citation>
    <scope>NUCLEOTIDE SEQUENCE</scope>
    <source>
        <strain evidence="9">KCTC 42590</strain>
    </source>
</reference>
<evidence type="ECO:0000256" key="2">
    <source>
        <dbReference type="ARBA" id="ARBA00023239"/>
    </source>
</evidence>
<dbReference type="GO" id="GO:0042834">
    <property type="term" value="F:peptidoglycan binding"/>
    <property type="evidence" value="ECO:0007669"/>
    <property type="project" value="InterPro"/>
</dbReference>
<dbReference type="RefSeq" id="WP_191253274.1">
    <property type="nucleotide sequence ID" value="NZ_BNCI01000002.1"/>
</dbReference>
<keyword evidence="1 7" id="KW-0732">Signal</keyword>
<gene>
    <name evidence="4" type="primary">rlpA</name>
    <name evidence="9" type="ORF">GCM10017044_24090</name>
</gene>
<keyword evidence="4" id="KW-0449">Lipoprotein</keyword>
<dbReference type="PROSITE" id="PS51724">
    <property type="entry name" value="SPOR"/>
    <property type="match status" value="1"/>
</dbReference>
<dbReference type="EC" id="4.2.2.-" evidence="4"/>
<evidence type="ECO:0000313" key="9">
    <source>
        <dbReference type="EMBL" id="GHF28084.1"/>
    </source>
</evidence>
<dbReference type="Pfam" id="PF03330">
    <property type="entry name" value="DPBB_1"/>
    <property type="match status" value="1"/>
</dbReference>
<dbReference type="GO" id="GO:0071555">
    <property type="term" value="P:cell wall organization"/>
    <property type="evidence" value="ECO:0007669"/>
    <property type="project" value="UniProtKB-KW"/>
</dbReference>
<sequence length="267" mass="29536">MYQRIVISILCLVISACSTFSGSMPKDDHLPVGDQGGHEKVGNPYKVAGKWYYPKVEPDYDVVGLASWYGKDFHGKKTANGETYNMNALTAAHKTLPMPSYVKVTNLTNGRSIVLRVNDRGPFVGDRIIDVSRRGAQILGFDRAGVIKVRVQASDQNGNVRGGNRPILAENTPIPDSRPTPDRASDGGYSHYVQVGSFSDLNNAKLQADKVRRISDDVEISRHDGYERTFWRVRVGPYSVRQLAESALDRVVSGGFYDARIFSEPVN</sequence>
<dbReference type="EMBL" id="BNCI01000002">
    <property type="protein sequence ID" value="GHF28084.1"/>
    <property type="molecule type" value="Genomic_DNA"/>
</dbReference>
<comment type="caution">
    <text evidence="9">The sequence shown here is derived from an EMBL/GenBank/DDBJ whole genome shotgun (WGS) entry which is preliminary data.</text>
</comment>
<dbReference type="NCBIfam" id="TIGR00413">
    <property type="entry name" value="rlpA"/>
    <property type="match status" value="1"/>
</dbReference>
<dbReference type="InterPro" id="IPR036908">
    <property type="entry name" value="RlpA-like_sf"/>
</dbReference>
<comment type="subcellular location">
    <subcellularLocation>
        <location evidence="4">Cell membrane</location>
        <topology evidence="4">Lipid-anchor</topology>
    </subcellularLocation>
</comment>
<name>A0A919AXH5_9PROT</name>
<dbReference type="PANTHER" id="PTHR34183">
    <property type="entry name" value="ENDOLYTIC PEPTIDOGLYCAN TRANSGLYCOSYLASE RLPA"/>
    <property type="match status" value="1"/>
</dbReference>
<reference evidence="9" key="1">
    <citation type="journal article" date="2014" name="Int. J. Syst. Evol. Microbiol.">
        <title>Complete genome sequence of Corynebacterium casei LMG S-19264T (=DSM 44701T), isolated from a smear-ripened cheese.</title>
        <authorList>
            <consortium name="US DOE Joint Genome Institute (JGI-PGF)"/>
            <person name="Walter F."/>
            <person name="Albersmeier A."/>
            <person name="Kalinowski J."/>
            <person name="Ruckert C."/>
        </authorList>
    </citation>
    <scope>NUCLEOTIDE SEQUENCE</scope>
    <source>
        <strain evidence="9">KCTC 42590</strain>
    </source>
</reference>
<protein>
    <recommendedName>
        <fullName evidence="4">Endolytic peptidoglycan transglycosylase RlpA</fullName>
        <ecNumber evidence="4">4.2.2.-</ecNumber>
    </recommendedName>
</protein>
<dbReference type="PROSITE" id="PS51257">
    <property type="entry name" value="PROKAR_LIPOPROTEIN"/>
    <property type="match status" value="1"/>
</dbReference>
<dbReference type="GO" id="GO:0005886">
    <property type="term" value="C:plasma membrane"/>
    <property type="evidence" value="ECO:0007669"/>
    <property type="project" value="UniProtKB-SubCell"/>
</dbReference>
<evidence type="ECO:0000313" key="10">
    <source>
        <dbReference type="Proteomes" id="UP000630923"/>
    </source>
</evidence>
<dbReference type="GO" id="GO:0008932">
    <property type="term" value="F:lytic endotransglycosylase activity"/>
    <property type="evidence" value="ECO:0007669"/>
    <property type="project" value="UniProtKB-UniRule"/>
</dbReference>
<dbReference type="GO" id="GO:0000270">
    <property type="term" value="P:peptidoglycan metabolic process"/>
    <property type="evidence" value="ECO:0007669"/>
    <property type="project" value="UniProtKB-UniRule"/>
</dbReference>
<evidence type="ECO:0000256" key="1">
    <source>
        <dbReference type="ARBA" id="ARBA00022729"/>
    </source>
</evidence>
<evidence type="ECO:0000256" key="6">
    <source>
        <dbReference type="SAM" id="MobiDB-lite"/>
    </source>
</evidence>
<keyword evidence="4" id="KW-0564">Palmitate</keyword>
<dbReference type="GO" id="GO:0009279">
    <property type="term" value="C:cell outer membrane"/>
    <property type="evidence" value="ECO:0007669"/>
    <property type="project" value="TreeGrafter"/>
</dbReference>
<dbReference type="AlphaFoldDB" id="A0A919AXH5"/>
<feature type="region of interest" description="Disordered" evidence="6">
    <location>
        <begin position="158"/>
        <end position="186"/>
    </location>
</feature>
<evidence type="ECO:0000256" key="4">
    <source>
        <dbReference type="HAMAP-Rule" id="MF_02071"/>
    </source>
</evidence>
<dbReference type="HAMAP" id="MF_02071">
    <property type="entry name" value="RlpA"/>
    <property type="match status" value="1"/>
</dbReference>
<dbReference type="PANTHER" id="PTHR34183:SF1">
    <property type="entry name" value="ENDOLYTIC PEPTIDOGLYCAN TRANSGLYCOSYLASE RLPA"/>
    <property type="match status" value="1"/>
</dbReference>
<accession>A0A919AXH5</accession>
<feature type="domain" description="SPOR" evidence="8">
    <location>
        <begin position="185"/>
        <end position="264"/>
    </location>
</feature>
<evidence type="ECO:0000256" key="3">
    <source>
        <dbReference type="ARBA" id="ARBA00023316"/>
    </source>
</evidence>
<dbReference type="Gene3D" id="2.40.40.10">
    <property type="entry name" value="RlpA-like domain"/>
    <property type="match status" value="1"/>
</dbReference>
<comment type="function">
    <text evidence="4">Lytic transglycosylase with a strong preference for naked glycan strands that lack stem peptides.</text>
</comment>
<keyword evidence="4" id="KW-0472">Membrane</keyword>
<proteinExistence type="inferred from homology"/>